<accession>A0AAD8H3C4</accession>
<keyword evidence="2" id="KW-1185">Reference proteome</keyword>
<evidence type="ECO:0000313" key="2">
    <source>
        <dbReference type="Proteomes" id="UP001237642"/>
    </source>
</evidence>
<reference evidence="1" key="1">
    <citation type="submission" date="2023-02" db="EMBL/GenBank/DDBJ databases">
        <title>Genome of toxic invasive species Heracleum sosnowskyi carries increased number of genes despite the absence of recent whole-genome duplications.</title>
        <authorList>
            <person name="Schelkunov M."/>
            <person name="Shtratnikova V."/>
            <person name="Makarenko M."/>
            <person name="Klepikova A."/>
            <person name="Omelchenko D."/>
            <person name="Novikova G."/>
            <person name="Obukhova E."/>
            <person name="Bogdanov V."/>
            <person name="Penin A."/>
            <person name="Logacheva M."/>
        </authorList>
    </citation>
    <scope>NUCLEOTIDE SEQUENCE</scope>
    <source>
        <strain evidence="1">Hsosn_3</strain>
        <tissue evidence="1">Leaf</tissue>
    </source>
</reference>
<gene>
    <name evidence="1" type="ORF">POM88_043359</name>
</gene>
<reference evidence="1" key="2">
    <citation type="submission" date="2023-05" db="EMBL/GenBank/DDBJ databases">
        <authorList>
            <person name="Schelkunov M.I."/>
        </authorList>
    </citation>
    <scope>NUCLEOTIDE SEQUENCE</scope>
    <source>
        <strain evidence="1">Hsosn_3</strain>
        <tissue evidence="1">Leaf</tissue>
    </source>
</reference>
<evidence type="ECO:0008006" key="3">
    <source>
        <dbReference type="Google" id="ProtNLM"/>
    </source>
</evidence>
<name>A0AAD8H3C4_9APIA</name>
<evidence type="ECO:0000313" key="1">
    <source>
        <dbReference type="EMBL" id="KAK1358885.1"/>
    </source>
</evidence>
<organism evidence="1 2">
    <name type="scientific">Heracleum sosnowskyi</name>
    <dbReference type="NCBI Taxonomy" id="360622"/>
    <lineage>
        <taxon>Eukaryota</taxon>
        <taxon>Viridiplantae</taxon>
        <taxon>Streptophyta</taxon>
        <taxon>Embryophyta</taxon>
        <taxon>Tracheophyta</taxon>
        <taxon>Spermatophyta</taxon>
        <taxon>Magnoliopsida</taxon>
        <taxon>eudicotyledons</taxon>
        <taxon>Gunneridae</taxon>
        <taxon>Pentapetalae</taxon>
        <taxon>asterids</taxon>
        <taxon>campanulids</taxon>
        <taxon>Apiales</taxon>
        <taxon>Apiaceae</taxon>
        <taxon>Apioideae</taxon>
        <taxon>apioid superclade</taxon>
        <taxon>Tordylieae</taxon>
        <taxon>Tordyliinae</taxon>
        <taxon>Heracleum</taxon>
    </lineage>
</organism>
<dbReference type="AlphaFoldDB" id="A0AAD8H3C4"/>
<comment type="caution">
    <text evidence="1">The sequence shown here is derived from an EMBL/GenBank/DDBJ whole genome shotgun (WGS) entry which is preliminary data.</text>
</comment>
<dbReference type="EMBL" id="JAUIZM010000010">
    <property type="protein sequence ID" value="KAK1358885.1"/>
    <property type="molecule type" value="Genomic_DNA"/>
</dbReference>
<proteinExistence type="predicted"/>
<sequence>MERRWVFPKRNFVKINTHTVTLPHRLPNGNNMGLGVVIRDHRGSIVLMVSEQARIVDGVQIRTRLVVFRRGFGRVRELWRLDMGLGLVDERFQVVEEDEAEAEDTEEEDEEVEGMGEWLVQHLGSQSLGRQN</sequence>
<dbReference type="Proteomes" id="UP001237642">
    <property type="component" value="Unassembled WGS sequence"/>
</dbReference>
<protein>
    <recommendedName>
        <fullName evidence="3">RNase H type-1 domain-containing protein</fullName>
    </recommendedName>
</protein>